<comment type="caution">
    <text evidence="1">The sequence shown here is derived from an EMBL/GenBank/DDBJ whole genome shotgun (WGS) entry which is preliminary data.</text>
</comment>
<dbReference type="EMBL" id="CAJJDO010000044">
    <property type="protein sequence ID" value="CAD8166254.1"/>
    <property type="molecule type" value="Genomic_DNA"/>
</dbReference>
<evidence type="ECO:0000313" key="2">
    <source>
        <dbReference type="Proteomes" id="UP000689195"/>
    </source>
</evidence>
<dbReference type="Proteomes" id="UP000689195">
    <property type="component" value="Unassembled WGS sequence"/>
</dbReference>
<protein>
    <submittedName>
        <fullName evidence="1">Uncharacterized protein</fullName>
    </submittedName>
</protein>
<gene>
    <name evidence="1" type="ORF">PPENT_87.1.T0440050</name>
</gene>
<keyword evidence="2" id="KW-1185">Reference proteome</keyword>
<evidence type="ECO:0000313" key="1">
    <source>
        <dbReference type="EMBL" id="CAD8166254.1"/>
    </source>
</evidence>
<sequence length="86" mass="10361">MNYLKNALLLISNSNNKSIFQFDTMNNRDNVIDVKTMQNMFKLNNMLIMCSVIQFIIRFEFSMQLQFRVLLEQKQLFLIFLILFNL</sequence>
<name>A0A8S1UPC9_9CILI</name>
<dbReference type="AlphaFoldDB" id="A0A8S1UPC9"/>
<proteinExistence type="predicted"/>
<organism evidence="1 2">
    <name type="scientific">Paramecium pentaurelia</name>
    <dbReference type="NCBI Taxonomy" id="43138"/>
    <lineage>
        <taxon>Eukaryota</taxon>
        <taxon>Sar</taxon>
        <taxon>Alveolata</taxon>
        <taxon>Ciliophora</taxon>
        <taxon>Intramacronucleata</taxon>
        <taxon>Oligohymenophorea</taxon>
        <taxon>Peniculida</taxon>
        <taxon>Parameciidae</taxon>
        <taxon>Paramecium</taxon>
    </lineage>
</organism>
<accession>A0A8S1UPC9</accession>
<reference evidence="1" key="1">
    <citation type="submission" date="2021-01" db="EMBL/GenBank/DDBJ databases">
        <authorList>
            <consortium name="Genoscope - CEA"/>
            <person name="William W."/>
        </authorList>
    </citation>
    <scope>NUCLEOTIDE SEQUENCE</scope>
</reference>